<dbReference type="GO" id="GO:0003700">
    <property type="term" value="F:DNA-binding transcription factor activity"/>
    <property type="evidence" value="ECO:0007669"/>
    <property type="project" value="InterPro"/>
</dbReference>
<keyword evidence="1" id="KW-0805">Transcription regulation</keyword>
<feature type="domain" description="HTH marR-type" evidence="5">
    <location>
        <begin position="29"/>
        <end position="161"/>
    </location>
</feature>
<proteinExistence type="predicted"/>
<dbReference type="PROSITE" id="PS50995">
    <property type="entry name" value="HTH_MARR_2"/>
    <property type="match status" value="1"/>
</dbReference>
<evidence type="ECO:0000256" key="1">
    <source>
        <dbReference type="ARBA" id="ARBA00023015"/>
    </source>
</evidence>
<evidence type="ECO:0000259" key="5">
    <source>
        <dbReference type="PROSITE" id="PS50995"/>
    </source>
</evidence>
<dbReference type="InterPro" id="IPR000835">
    <property type="entry name" value="HTH_MarR-typ"/>
</dbReference>
<dbReference type="Proteomes" id="UP000183585">
    <property type="component" value="Unassembled WGS sequence"/>
</dbReference>
<dbReference type="SMART" id="SM00347">
    <property type="entry name" value="HTH_MARR"/>
    <property type="match status" value="1"/>
</dbReference>
<dbReference type="Pfam" id="PF12802">
    <property type="entry name" value="MarR_2"/>
    <property type="match status" value="1"/>
</dbReference>
<evidence type="ECO:0000256" key="4">
    <source>
        <dbReference type="SAM" id="MobiDB-lite"/>
    </source>
</evidence>
<feature type="region of interest" description="Disordered" evidence="4">
    <location>
        <begin position="1"/>
        <end position="30"/>
    </location>
</feature>
<keyword evidence="3" id="KW-0804">Transcription</keyword>
<dbReference type="EMBL" id="FMCT01000004">
    <property type="protein sequence ID" value="SCE99953.1"/>
    <property type="molecule type" value="Genomic_DNA"/>
</dbReference>
<dbReference type="PANTHER" id="PTHR33164:SF64">
    <property type="entry name" value="TRANSCRIPTIONAL REGULATOR SLYA"/>
    <property type="match status" value="1"/>
</dbReference>
<dbReference type="GeneID" id="301313152"/>
<accession>A0A1C4WUX2</accession>
<dbReference type="GO" id="GO:0003677">
    <property type="term" value="F:DNA binding"/>
    <property type="evidence" value="ECO:0007669"/>
    <property type="project" value="UniProtKB-KW"/>
</dbReference>
<keyword evidence="7" id="KW-1185">Reference proteome</keyword>
<organism evidence="6 7">
    <name type="scientific">Micromonospora carbonacea</name>
    <dbReference type="NCBI Taxonomy" id="47853"/>
    <lineage>
        <taxon>Bacteria</taxon>
        <taxon>Bacillati</taxon>
        <taxon>Actinomycetota</taxon>
        <taxon>Actinomycetes</taxon>
        <taxon>Micromonosporales</taxon>
        <taxon>Micromonosporaceae</taxon>
        <taxon>Micromonospora</taxon>
    </lineage>
</organism>
<dbReference type="InterPro" id="IPR039422">
    <property type="entry name" value="MarR/SlyA-like"/>
</dbReference>
<name>A0A1C4WUX2_9ACTN</name>
<dbReference type="GO" id="GO:0006950">
    <property type="term" value="P:response to stress"/>
    <property type="evidence" value="ECO:0007669"/>
    <property type="project" value="TreeGrafter"/>
</dbReference>
<dbReference type="RefSeq" id="WP_246384700.1">
    <property type="nucleotide sequence ID" value="NZ_CBDRIN010000047.1"/>
</dbReference>
<reference evidence="7" key="1">
    <citation type="submission" date="2016-06" db="EMBL/GenBank/DDBJ databases">
        <authorList>
            <person name="Varghese N."/>
            <person name="Submissions Spin"/>
        </authorList>
    </citation>
    <scope>NUCLEOTIDE SEQUENCE [LARGE SCALE GENOMIC DNA]</scope>
    <source>
        <strain evidence="7">DSM 43168</strain>
    </source>
</reference>
<feature type="compositionally biased region" description="Pro residues" evidence="4">
    <location>
        <begin position="1"/>
        <end position="10"/>
    </location>
</feature>
<dbReference type="InterPro" id="IPR036388">
    <property type="entry name" value="WH-like_DNA-bd_sf"/>
</dbReference>
<keyword evidence="2 6" id="KW-0238">DNA-binding</keyword>
<dbReference type="SUPFAM" id="SSF46785">
    <property type="entry name" value="Winged helix' DNA-binding domain"/>
    <property type="match status" value="1"/>
</dbReference>
<evidence type="ECO:0000256" key="2">
    <source>
        <dbReference type="ARBA" id="ARBA00023125"/>
    </source>
</evidence>
<evidence type="ECO:0000256" key="3">
    <source>
        <dbReference type="ARBA" id="ARBA00023163"/>
    </source>
</evidence>
<dbReference type="PANTHER" id="PTHR33164">
    <property type="entry name" value="TRANSCRIPTIONAL REGULATOR, MARR FAMILY"/>
    <property type="match status" value="1"/>
</dbReference>
<dbReference type="PRINTS" id="PR00598">
    <property type="entry name" value="HTHMARR"/>
</dbReference>
<dbReference type="InterPro" id="IPR036390">
    <property type="entry name" value="WH_DNA-bd_sf"/>
</dbReference>
<sequence length="170" mass="18266">MPASPAPSRPDPTTDDEAPQRPTLGPGPDSELTWLLHRAAQRMHALVGAEAERHGLSLRDHIVLSALHKTADLTQVELGQALGMDKTTLAAEIDRLERMELVSRRVNPRDRRARIIAITPKGDAARAAVAAGTEAREADAVRPIPAAEVAQLRRALYLIIGSAEDPGSCI</sequence>
<gene>
    <name evidence="6" type="ORF">GA0070563_10440</name>
</gene>
<protein>
    <submittedName>
        <fullName evidence="6">DNA-binding transcriptional regulator, MarR family</fullName>
    </submittedName>
</protein>
<dbReference type="AlphaFoldDB" id="A0A1C4WUX2"/>
<evidence type="ECO:0000313" key="6">
    <source>
        <dbReference type="EMBL" id="SCE99953.1"/>
    </source>
</evidence>
<dbReference type="Gene3D" id="1.10.10.10">
    <property type="entry name" value="Winged helix-like DNA-binding domain superfamily/Winged helix DNA-binding domain"/>
    <property type="match status" value="1"/>
</dbReference>
<evidence type="ECO:0000313" key="7">
    <source>
        <dbReference type="Proteomes" id="UP000183585"/>
    </source>
</evidence>